<evidence type="ECO:0000313" key="3">
    <source>
        <dbReference type="Proteomes" id="UP000439986"/>
    </source>
</evidence>
<protein>
    <submittedName>
        <fullName evidence="2">Uncharacterized protein</fullName>
    </submittedName>
</protein>
<evidence type="ECO:0000313" key="2">
    <source>
        <dbReference type="EMBL" id="MRW84959.1"/>
    </source>
</evidence>
<dbReference type="RefSeq" id="WP_154358011.1">
    <property type="nucleotide sequence ID" value="NZ_WKJL01000008.1"/>
</dbReference>
<feature type="transmembrane region" description="Helical" evidence="1">
    <location>
        <begin position="129"/>
        <end position="148"/>
    </location>
</feature>
<dbReference type="EMBL" id="WKJL01000008">
    <property type="protein sequence ID" value="MRW84959.1"/>
    <property type="molecule type" value="Genomic_DNA"/>
</dbReference>
<feature type="transmembrane region" description="Helical" evidence="1">
    <location>
        <begin position="99"/>
        <end position="123"/>
    </location>
</feature>
<sequence>MMLELVQRYYVSERHLAFLGGAIGIALLLGAFLLWRGAGVPALFRGMAYALAVCGLLLAGSGFGYAAMTGNKASAAAAAYAGQSDSQIRQQEVQRLEKVLATGYIGGLATFTAMLLIGLILIFTAQDSSPWKGVALALLITGALGHCIEAHSRFVNQRYLQAIQAAE</sequence>
<keyword evidence="1" id="KW-1133">Transmembrane helix</keyword>
<gene>
    <name evidence="2" type="ORF">GJ698_12800</name>
</gene>
<keyword evidence="3" id="KW-1185">Reference proteome</keyword>
<keyword evidence="1" id="KW-0812">Transmembrane</keyword>
<organism evidence="2 3">
    <name type="scientific">Duganella aquatilis</name>
    <dbReference type="NCBI Taxonomy" id="2666082"/>
    <lineage>
        <taxon>Bacteria</taxon>
        <taxon>Pseudomonadati</taxon>
        <taxon>Pseudomonadota</taxon>
        <taxon>Betaproteobacteria</taxon>
        <taxon>Burkholderiales</taxon>
        <taxon>Oxalobacteraceae</taxon>
        <taxon>Telluria group</taxon>
        <taxon>Duganella</taxon>
    </lineage>
</organism>
<feature type="transmembrane region" description="Helical" evidence="1">
    <location>
        <begin position="16"/>
        <end position="35"/>
    </location>
</feature>
<evidence type="ECO:0000256" key="1">
    <source>
        <dbReference type="SAM" id="Phobius"/>
    </source>
</evidence>
<reference evidence="2 3" key="1">
    <citation type="submission" date="2019-11" db="EMBL/GenBank/DDBJ databases">
        <title>Novel species isolated from a subtropical stream in China.</title>
        <authorList>
            <person name="Lu H."/>
        </authorList>
    </citation>
    <scope>NUCLEOTIDE SEQUENCE [LARGE SCALE GENOMIC DNA]</scope>
    <source>
        <strain evidence="2 3">FT26W</strain>
    </source>
</reference>
<dbReference type="AlphaFoldDB" id="A0A844DBT6"/>
<accession>A0A844DBT6</accession>
<proteinExistence type="predicted"/>
<feature type="transmembrane region" description="Helical" evidence="1">
    <location>
        <begin position="47"/>
        <end position="67"/>
    </location>
</feature>
<keyword evidence="1" id="KW-0472">Membrane</keyword>
<dbReference type="Proteomes" id="UP000439986">
    <property type="component" value="Unassembled WGS sequence"/>
</dbReference>
<comment type="caution">
    <text evidence="2">The sequence shown here is derived from an EMBL/GenBank/DDBJ whole genome shotgun (WGS) entry which is preliminary data.</text>
</comment>
<name>A0A844DBT6_9BURK</name>